<evidence type="ECO:0000256" key="1">
    <source>
        <dbReference type="ARBA" id="ARBA00010201"/>
    </source>
</evidence>
<dbReference type="InterPro" id="IPR040285">
    <property type="entry name" value="ProX/PRXD1"/>
</dbReference>
<dbReference type="CDD" id="cd04335">
    <property type="entry name" value="PrdX_deacylase"/>
    <property type="match status" value="1"/>
</dbReference>
<dbReference type="PANTHER" id="PTHR31423">
    <property type="entry name" value="YBAK DOMAIN-CONTAINING PROTEIN"/>
    <property type="match status" value="1"/>
</dbReference>
<dbReference type="InterPro" id="IPR007214">
    <property type="entry name" value="YbaK/aa-tRNA-synth-assoc-dom"/>
</dbReference>
<dbReference type="SUPFAM" id="SSF55826">
    <property type="entry name" value="YbaK/ProRS associated domain"/>
    <property type="match status" value="1"/>
</dbReference>
<comment type="similarity">
    <text evidence="1">Belongs to the PRORSD1 family.</text>
</comment>
<dbReference type="OrthoDB" id="5145315at2"/>
<dbReference type="Gene3D" id="3.90.960.10">
    <property type="entry name" value="YbaK/aminoacyl-tRNA synthetase-associated domain"/>
    <property type="match status" value="1"/>
</dbReference>
<evidence type="ECO:0000313" key="2">
    <source>
        <dbReference type="EMBL" id="ASJ24525.1"/>
    </source>
</evidence>
<dbReference type="PANTHER" id="PTHR31423:SF3">
    <property type="entry name" value="PROLYL-TRNA SYNTHETASE ASSOCIATED DOMAIN-CONTAINING PROTEIN 1-RELATED"/>
    <property type="match status" value="1"/>
</dbReference>
<dbReference type="Pfam" id="PF04073">
    <property type="entry name" value="tRNA_edit"/>
    <property type="match status" value="1"/>
</dbReference>
<evidence type="ECO:0000313" key="3">
    <source>
        <dbReference type="Proteomes" id="UP000197424"/>
    </source>
</evidence>
<protein>
    <submittedName>
        <fullName evidence="2">YbaK/prolyl-tRNA synthetase associated region</fullName>
    </submittedName>
</protein>
<dbReference type="AlphaFoldDB" id="A0A248LJ10"/>
<name>A0A248LJ10_9NEIS</name>
<dbReference type="FunFam" id="3.90.960.10:FF:000005">
    <property type="entry name" value="Putative prolyl-tRNA synthetase"/>
    <property type="match status" value="1"/>
</dbReference>
<gene>
    <name evidence="2" type="ORF">LHGZ1_1694</name>
</gene>
<sequence length="166" mass="18294">MHAELLAFLDQNQIPYQRFSHPPVFTCEEARRVAPDLPGADTKNLFLRDGKGKRHFLVTVPDHKSVNLKALSAALEVKNLTFASPERLLRFLGVTPGAVTLLGVFNDSERAVEVVLDTELWDSDAILAHPLVNTETLSIPTPGLMRFLELSGHPPVRLSVPQPEAA</sequence>
<dbReference type="InterPro" id="IPR036754">
    <property type="entry name" value="YbaK/aa-tRNA-synt-asso_dom_sf"/>
</dbReference>
<proteinExistence type="inferred from homology"/>
<organism evidence="2 3">
    <name type="scientific">Laribacter hongkongensis</name>
    <dbReference type="NCBI Taxonomy" id="168471"/>
    <lineage>
        <taxon>Bacteria</taxon>
        <taxon>Pseudomonadati</taxon>
        <taxon>Pseudomonadota</taxon>
        <taxon>Betaproteobacteria</taxon>
        <taxon>Neisseriales</taxon>
        <taxon>Aquaspirillaceae</taxon>
        <taxon>Laribacter</taxon>
    </lineage>
</organism>
<dbReference type="Proteomes" id="UP000197424">
    <property type="component" value="Chromosome"/>
</dbReference>
<dbReference type="RefSeq" id="WP_088860793.1">
    <property type="nucleotide sequence ID" value="NZ_CP022115.1"/>
</dbReference>
<dbReference type="GO" id="GO:0004812">
    <property type="term" value="F:aminoacyl-tRNA ligase activity"/>
    <property type="evidence" value="ECO:0007669"/>
    <property type="project" value="UniProtKB-KW"/>
</dbReference>
<reference evidence="3" key="1">
    <citation type="submission" date="2017-06" db="EMBL/GenBank/DDBJ databases">
        <title>Whole genome sequence of Laribacter hongkongensis LHGZ1.</title>
        <authorList>
            <person name="Chen D."/>
            <person name="Wu H."/>
            <person name="Chen J."/>
        </authorList>
    </citation>
    <scope>NUCLEOTIDE SEQUENCE [LARGE SCALE GENOMIC DNA]</scope>
    <source>
        <strain evidence="3">LHGZ1</strain>
    </source>
</reference>
<dbReference type="EMBL" id="CP022115">
    <property type="protein sequence ID" value="ASJ24525.1"/>
    <property type="molecule type" value="Genomic_DNA"/>
</dbReference>
<accession>A0A248LJ10</accession>
<keyword evidence="2" id="KW-0436">Ligase</keyword>
<keyword evidence="2" id="KW-0030">Aminoacyl-tRNA synthetase</keyword>
<dbReference type="GO" id="GO:0002161">
    <property type="term" value="F:aminoacyl-tRNA deacylase activity"/>
    <property type="evidence" value="ECO:0007669"/>
    <property type="project" value="InterPro"/>
</dbReference>